<dbReference type="Proteomes" id="UP000646749">
    <property type="component" value="Unassembled WGS sequence"/>
</dbReference>
<dbReference type="SMART" id="SM00418">
    <property type="entry name" value="HTH_ARSR"/>
    <property type="match status" value="1"/>
</dbReference>
<dbReference type="PROSITE" id="PS50987">
    <property type="entry name" value="HTH_ARSR_2"/>
    <property type="match status" value="1"/>
</dbReference>
<evidence type="ECO:0000313" key="7">
    <source>
        <dbReference type="Proteomes" id="UP000646749"/>
    </source>
</evidence>
<dbReference type="EMBL" id="BONW01000009">
    <property type="protein sequence ID" value="GIG87295.1"/>
    <property type="molecule type" value="Genomic_DNA"/>
</dbReference>
<name>A0ABQ4DXW3_9ACTN</name>
<evidence type="ECO:0000259" key="5">
    <source>
        <dbReference type="PROSITE" id="PS50987"/>
    </source>
</evidence>
<dbReference type="InterPro" id="IPR011991">
    <property type="entry name" value="ArsR-like_HTH"/>
</dbReference>
<evidence type="ECO:0000313" key="6">
    <source>
        <dbReference type="EMBL" id="GIG87295.1"/>
    </source>
</evidence>
<proteinExistence type="predicted"/>
<comment type="caution">
    <text evidence="6">The sequence shown here is derived from an EMBL/GenBank/DDBJ whole genome shotgun (WGS) entry which is preliminary data.</text>
</comment>
<evidence type="ECO:0000256" key="3">
    <source>
        <dbReference type="ARBA" id="ARBA00023163"/>
    </source>
</evidence>
<reference evidence="6 7" key="1">
    <citation type="submission" date="2021-01" db="EMBL/GenBank/DDBJ databases">
        <title>Whole genome shotgun sequence of Plantactinospora endophytica NBRC 110450.</title>
        <authorList>
            <person name="Komaki H."/>
            <person name="Tamura T."/>
        </authorList>
    </citation>
    <scope>NUCLEOTIDE SEQUENCE [LARGE SCALE GENOMIC DNA]</scope>
    <source>
        <strain evidence="6 7">NBRC 110450</strain>
    </source>
</reference>
<keyword evidence="1" id="KW-0805">Transcription regulation</keyword>
<sequence length="128" mass="14541">MFAVMATAFEVLAEPVRRQILDLLRERPRSVGELTEQLGLTQPGTSKHLRVLRDAGLVRVRPEAQRRWYELCPEPLAELDAWLAPYRWMWSGRLDALERHLNTMPSGSDTSAGPAGHQQIDPESEELP</sequence>
<dbReference type="InterPro" id="IPR001845">
    <property type="entry name" value="HTH_ArsR_DNA-bd_dom"/>
</dbReference>
<organism evidence="6 7">
    <name type="scientific">Plantactinospora endophytica</name>
    <dbReference type="NCBI Taxonomy" id="673535"/>
    <lineage>
        <taxon>Bacteria</taxon>
        <taxon>Bacillati</taxon>
        <taxon>Actinomycetota</taxon>
        <taxon>Actinomycetes</taxon>
        <taxon>Micromonosporales</taxon>
        <taxon>Micromonosporaceae</taxon>
        <taxon>Plantactinospora</taxon>
    </lineage>
</organism>
<dbReference type="InterPro" id="IPR036390">
    <property type="entry name" value="WH_DNA-bd_sf"/>
</dbReference>
<dbReference type="SUPFAM" id="SSF46785">
    <property type="entry name" value="Winged helix' DNA-binding domain"/>
    <property type="match status" value="1"/>
</dbReference>
<dbReference type="PRINTS" id="PR00778">
    <property type="entry name" value="HTHARSR"/>
</dbReference>
<evidence type="ECO:0000256" key="1">
    <source>
        <dbReference type="ARBA" id="ARBA00023015"/>
    </source>
</evidence>
<feature type="region of interest" description="Disordered" evidence="4">
    <location>
        <begin position="101"/>
        <end position="128"/>
    </location>
</feature>
<keyword evidence="3" id="KW-0804">Transcription</keyword>
<gene>
    <name evidence="6" type="ORF">Pen02_22310</name>
</gene>
<protein>
    <submittedName>
        <fullName evidence="6">Transcriptional regulator</fullName>
    </submittedName>
</protein>
<dbReference type="CDD" id="cd00090">
    <property type="entry name" value="HTH_ARSR"/>
    <property type="match status" value="1"/>
</dbReference>
<feature type="domain" description="HTH arsR-type" evidence="5">
    <location>
        <begin position="1"/>
        <end position="91"/>
    </location>
</feature>
<accession>A0ABQ4DXW3</accession>
<dbReference type="NCBIfam" id="NF033788">
    <property type="entry name" value="HTH_metalloreg"/>
    <property type="match status" value="1"/>
</dbReference>
<dbReference type="InterPro" id="IPR036388">
    <property type="entry name" value="WH-like_DNA-bd_sf"/>
</dbReference>
<dbReference type="PANTHER" id="PTHR33154:SF33">
    <property type="entry name" value="TRANSCRIPTIONAL REPRESSOR SDPR"/>
    <property type="match status" value="1"/>
</dbReference>
<dbReference type="Pfam" id="PF01022">
    <property type="entry name" value="HTH_5"/>
    <property type="match status" value="1"/>
</dbReference>
<dbReference type="InterPro" id="IPR051081">
    <property type="entry name" value="HTH_MetalResp_TranReg"/>
</dbReference>
<evidence type="ECO:0000256" key="4">
    <source>
        <dbReference type="SAM" id="MobiDB-lite"/>
    </source>
</evidence>
<evidence type="ECO:0000256" key="2">
    <source>
        <dbReference type="ARBA" id="ARBA00023125"/>
    </source>
</evidence>
<keyword evidence="7" id="KW-1185">Reference proteome</keyword>
<keyword evidence="2" id="KW-0238">DNA-binding</keyword>
<dbReference type="Gene3D" id="1.10.10.10">
    <property type="entry name" value="Winged helix-like DNA-binding domain superfamily/Winged helix DNA-binding domain"/>
    <property type="match status" value="1"/>
</dbReference>
<dbReference type="PANTHER" id="PTHR33154">
    <property type="entry name" value="TRANSCRIPTIONAL REGULATOR, ARSR FAMILY"/>
    <property type="match status" value="1"/>
</dbReference>